<dbReference type="PROSITE" id="PS51375">
    <property type="entry name" value="PPR"/>
    <property type="match status" value="1"/>
</dbReference>
<dbReference type="Pfam" id="PF13041">
    <property type="entry name" value="PPR_2"/>
    <property type="match status" value="1"/>
</dbReference>
<dbReference type="InterPro" id="IPR002885">
    <property type="entry name" value="PPR_rpt"/>
</dbReference>
<gene>
    <name evidence="5" type="ORF">PVAP13_4KG047522</name>
</gene>
<dbReference type="Gene3D" id="1.25.40.10">
    <property type="entry name" value="Tetratricopeptide repeat domain"/>
    <property type="match status" value="1"/>
</dbReference>
<evidence type="ECO:0000256" key="3">
    <source>
        <dbReference type="ARBA" id="ARBA00022946"/>
    </source>
</evidence>
<reference evidence="5" key="1">
    <citation type="submission" date="2020-05" db="EMBL/GenBank/DDBJ databases">
        <title>WGS assembly of Panicum virgatum.</title>
        <authorList>
            <person name="Lovell J.T."/>
            <person name="Jenkins J."/>
            <person name="Shu S."/>
            <person name="Juenger T.E."/>
            <person name="Schmutz J."/>
        </authorList>
    </citation>
    <scope>NUCLEOTIDE SEQUENCE</scope>
    <source>
        <strain evidence="5">AP13</strain>
    </source>
</reference>
<evidence type="ECO:0000256" key="4">
    <source>
        <dbReference type="PROSITE-ProRule" id="PRU00708"/>
    </source>
</evidence>
<evidence type="ECO:0000313" key="6">
    <source>
        <dbReference type="Proteomes" id="UP000823388"/>
    </source>
</evidence>
<evidence type="ECO:0008006" key="7">
    <source>
        <dbReference type="Google" id="ProtNLM"/>
    </source>
</evidence>
<evidence type="ECO:0000313" key="5">
    <source>
        <dbReference type="EMBL" id="KAG2609057.1"/>
    </source>
</evidence>
<keyword evidence="2" id="KW-0677">Repeat</keyword>
<evidence type="ECO:0000256" key="2">
    <source>
        <dbReference type="ARBA" id="ARBA00022737"/>
    </source>
</evidence>
<comment type="caution">
    <text evidence="5">The sequence shown here is derived from an EMBL/GenBank/DDBJ whole genome shotgun (WGS) entry which is preliminary data.</text>
</comment>
<dbReference type="EMBL" id="CM029043">
    <property type="protein sequence ID" value="KAG2609057.1"/>
    <property type="molecule type" value="Genomic_DNA"/>
</dbReference>
<dbReference type="InterPro" id="IPR011990">
    <property type="entry name" value="TPR-like_helical_dom_sf"/>
</dbReference>
<keyword evidence="3" id="KW-0809">Transit peptide</keyword>
<name>A0A8T0TFP8_PANVG</name>
<dbReference type="PANTHER" id="PTHR47941">
    <property type="entry name" value="PENTATRICOPEPTIDE REPEAT-CONTAINING PROTEIN 3, MITOCHONDRIAL"/>
    <property type="match status" value="1"/>
</dbReference>
<feature type="repeat" description="PPR" evidence="4">
    <location>
        <begin position="9"/>
        <end position="43"/>
    </location>
</feature>
<comment type="similarity">
    <text evidence="1">Belongs to the PPR family. P subfamily.</text>
</comment>
<protein>
    <recommendedName>
        <fullName evidence="7">Pentatricopeptide repeat-containing protein</fullName>
    </recommendedName>
</protein>
<evidence type="ECO:0000256" key="1">
    <source>
        <dbReference type="ARBA" id="ARBA00007626"/>
    </source>
</evidence>
<keyword evidence="6" id="KW-1185">Reference proteome</keyword>
<dbReference type="NCBIfam" id="TIGR00756">
    <property type="entry name" value="PPR"/>
    <property type="match status" value="1"/>
</dbReference>
<dbReference type="Proteomes" id="UP000823388">
    <property type="component" value="Chromosome 4K"/>
</dbReference>
<proteinExistence type="inferred from homology"/>
<sequence>MVERRYEPNAMTYEALIKGFCKMGKSNEGAALFKEMVTKGCIPSKFIYQVLVYSLSEPSHVDTFCTIVEAAVLSGRDFSDAKPWEIFIRKVLDTNESWTKHLELVLTM</sequence>
<accession>A0A8T0TFP8</accession>
<dbReference type="AlphaFoldDB" id="A0A8T0TFP8"/>
<organism evidence="5 6">
    <name type="scientific">Panicum virgatum</name>
    <name type="common">Blackwell switchgrass</name>
    <dbReference type="NCBI Taxonomy" id="38727"/>
    <lineage>
        <taxon>Eukaryota</taxon>
        <taxon>Viridiplantae</taxon>
        <taxon>Streptophyta</taxon>
        <taxon>Embryophyta</taxon>
        <taxon>Tracheophyta</taxon>
        <taxon>Spermatophyta</taxon>
        <taxon>Magnoliopsida</taxon>
        <taxon>Liliopsida</taxon>
        <taxon>Poales</taxon>
        <taxon>Poaceae</taxon>
        <taxon>PACMAD clade</taxon>
        <taxon>Panicoideae</taxon>
        <taxon>Panicodae</taxon>
        <taxon>Paniceae</taxon>
        <taxon>Panicinae</taxon>
        <taxon>Panicum</taxon>
        <taxon>Panicum sect. Hiantes</taxon>
    </lineage>
</organism>